<dbReference type="Pfam" id="PF14360">
    <property type="entry name" value="PAP2_C"/>
    <property type="match status" value="1"/>
</dbReference>
<gene>
    <name evidence="11" type="ORF">niasHS_007106</name>
</gene>
<dbReference type="AlphaFoldDB" id="A0ABD2JLI9"/>
<evidence type="ECO:0000256" key="2">
    <source>
        <dbReference type="ARBA" id="ARBA00005441"/>
    </source>
</evidence>
<dbReference type="Proteomes" id="UP001620645">
    <property type="component" value="Unassembled WGS sequence"/>
</dbReference>
<feature type="transmembrane region" description="Helical" evidence="9">
    <location>
        <begin position="160"/>
        <end position="177"/>
    </location>
</feature>
<feature type="domain" description="Sphingomyelin synthase-like" evidence="10">
    <location>
        <begin position="157"/>
        <end position="229"/>
    </location>
</feature>
<evidence type="ECO:0000256" key="7">
    <source>
        <dbReference type="ARBA" id="ARBA00023098"/>
    </source>
</evidence>
<keyword evidence="12" id="KW-1185">Reference proteome</keyword>
<feature type="transmembrane region" description="Helical" evidence="9">
    <location>
        <begin position="91"/>
        <end position="110"/>
    </location>
</feature>
<organism evidence="11 12">
    <name type="scientific">Heterodera schachtii</name>
    <name type="common">Sugarbeet cyst nematode worm</name>
    <name type="synonym">Tylenchus schachtii</name>
    <dbReference type="NCBI Taxonomy" id="97005"/>
    <lineage>
        <taxon>Eukaryota</taxon>
        <taxon>Metazoa</taxon>
        <taxon>Ecdysozoa</taxon>
        <taxon>Nematoda</taxon>
        <taxon>Chromadorea</taxon>
        <taxon>Rhabditida</taxon>
        <taxon>Tylenchina</taxon>
        <taxon>Tylenchomorpha</taxon>
        <taxon>Tylenchoidea</taxon>
        <taxon>Heteroderidae</taxon>
        <taxon>Heteroderinae</taxon>
        <taxon>Heterodera</taxon>
    </lineage>
</organism>
<comment type="similarity">
    <text evidence="2">Belongs to the sphingomyelin synthase family.</text>
</comment>
<evidence type="ECO:0000313" key="11">
    <source>
        <dbReference type="EMBL" id="KAL3091313.1"/>
    </source>
</evidence>
<evidence type="ECO:0000256" key="4">
    <source>
        <dbReference type="ARBA" id="ARBA00022692"/>
    </source>
</evidence>
<sequence>MVQQTNIPLEPQKLSFVLLFLVVAALSNWAALSYVHDFIGRTPLPDIVFTFIDEQPWAHPVGDFMVSLSSASLIFLFVLHKHRVLVIRRTLFITACLYSLRTLMMLITQLPSGYSDNGAKCRADLAPEQRTLRVYIQRTLEQTIHVGFQDNTKKMLCGDLLFSGHTLIMMVATLTVDRYIPSAFRLLRLLPRLFALIGVPCMVISRTHYTCDVVIAYLSTIAIFSLYHAFCEIDSECERKRSVLSSLPLMGVVAWLEENTITFKSKNEFEFPFLDVLGRNLRIERRTMPGERADKCVTNSSSSSSTVAIEPV</sequence>
<evidence type="ECO:0000256" key="5">
    <source>
        <dbReference type="ARBA" id="ARBA00022919"/>
    </source>
</evidence>
<proteinExistence type="inferred from homology"/>
<evidence type="ECO:0000256" key="1">
    <source>
        <dbReference type="ARBA" id="ARBA00004141"/>
    </source>
</evidence>
<dbReference type="PANTHER" id="PTHR21290">
    <property type="entry name" value="SPHINGOMYELIN SYNTHETASE"/>
    <property type="match status" value="1"/>
</dbReference>
<comment type="subcellular location">
    <subcellularLocation>
        <location evidence="1">Membrane</location>
        <topology evidence="1">Multi-pass membrane protein</topology>
    </subcellularLocation>
</comment>
<keyword evidence="6 9" id="KW-1133">Transmembrane helix</keyword>
<keyword evidence="4 9" id="KW-0812">Transmembrane</keyword>
<dbReference type="InterPro" id="IPR025749">
    <property type="entry name" value="Sphingomyelin_synth-like_dom"/>
</dbReference>
<feature type="transmembrane region" description="Helical" evidence="9">
    <location>
        <begin position="189"/>
        <end position="208"/>
    </location>
</feature>
<evidence type="ECO:0000256" key="6">
    <source>
        <dbReference type="ARBA" id="ARBA00022989"/>
    </source>
</evidence>
<reference evidence="11 12" key="1">
    <citation type="submission" date="2024-10" db="EMBL/GenBank/DDBJ databases">
        <authorList>
            <person name="Kim D."/>
        </authorList>
    </citation>
    <scope>NUCLEOTIDE SEQUENCE [LARGE SCALE GENOMIC DNA]</scope>
    <source>
        <strain evidence="11">Taebaek</strain>
    </source>
</reference>
<dbReference type="EMBL" id="JBICCN010000132">
    <property type="protein sequence ID" value="KAL3091313.1"/>
    <property type="molecule type" value="Genomic_DNA"/>
</dbReference>
<dbReference type="GO" id="GO:0016740">
    <property type="term" value="F:transferase activity"/>
    <property type="evidence" value="ECO:0007669"/>
    <property type="project" value="UniProtKB-KW"/>
</dbReference>
<evidence type="ECO:0000256" key="9">
    <source>
        <dbReference type="SAM" id="Phobius"/>
    </source>
</evidence>
<dbReference type="InterPro" id="IPR045221">
    <property type="entry name" value="Sphingomyelin_synth-like"/>
</dbReference>
<comment type="caution">
    <text evidence="11">The sequence shown here is derived from an EMBL/GenBank/DDBJ whole genome shotgun (WGS) entry which is preliminary data.</text>
</comment>
<keyword evidence="8 9" id="KW-0472">Membrane</keyword>
<accession>A0ABD2JLI9</accession>
<feature type="transmembrane region" description="Helical" evidence="9">
    <location>
        <begin position="57"/>
        <end position="79"/>
    </location>
</feature>
<keyword evidence="5" id="KW-0746">Sphingolipid metabolism</keyword>
<keyword evidence="7" id="KW-0443">Lipid metabolism</keyword>
<protein>
    <recommendedName>
        <fullName evidence="10">Sphingomyelin synthase-like domain-containing protein</fullName>
    </recommendedName>
</protein>
<evidence type="ECO:0000256" key="3">
    <source>
        <dbReference type="ARBA" id="ARBA00022679"/>
    </source>
</evidence>
<keyword evidence="3" id="KW-0808">Transferase</keyword>
<name>A0ABD2JLI9_HETSC</name>
<dbReference type="PANTHER" id="PTHR21290:SF34">
    <property type="entry name" value="PHOSPHATIDYLCHOLINE:CERAMIDE CHOLINEPHOSPHOTRANSFERASE 3-RELATED"/>
    <property type="match status" value="1"/>
</dbReference>
<evidence type="ECO:0000256" key="8">
    <source>
        <dbReference type="ARBA" id="ARBA00023136"/>
    </source>
</evidence>
<feature type="transmembrane region" description="Helical" evidence="9">
    <location>
        <begin position="214"/>
        <end position="231"/>
    </location>
</feature>
<evidence type="ECO:0000313" key="12">
    <source>
        <dbReference type="Proteomes" id="UP001620645"/>
    </source>
</evidence>
<dbReference type="GO" id="GO:0006665">
    <property type="term" value="P:sphingolipid metabolic process"/>
    <property type="evidence" value="ECO:0007669"/>
    <property type="project" value="UniProtKB-KW"/>
</dbReference>
<dbReference type="GO" id="GO:0016020">
    <property type="term" value="C:membrane"/>
    <property type="evidence" value="ECO:0007669"/>
    <property type="project" value="UniProtKB-SubCell"/>
</dbReference>
<evidence type="ECO:0000259" key="10">
    <source>
        <dbReference type="Pfam" id="PF14360"/>
    </source>
</evidence>